<gene>
    <name evidence="1" type="ORF">SDC9_196306</name>
</gene>
<name>A0A645IK53_9ZZZZ</name>
<protein>
    <submittedName>
        <fullName evidence="1">Uncharacterized protein</fullName>
    </submittedName>
</protein>
<accession>A0A645IK53</accession>
<dbReference type="EMBL" id="VSSQ01111244">
    <property type="protein sequence ID" value="MPN48694.1"/>
    <property type="molecule type" value="Genomic_DNA"/>
</dbReference>
<reference evidence="1" key="1">
    <citation type="submission" date="2019-08" db="EMBL/GenBank/DDBJ databases">
        <authorList>
            <person name="Kucharzyk K."/>
            <person name="Murdoch R.W."/>
            <person name="Higgins S."/>
            <person name="Loffler F."/>
        </authorList>
    </citation>
    <scope>NUCLEOTIDE SEQUENCE</scope>
</reference>
<sequence length="96" mass="10373">MAVGLNLMTALHAADGATDAVDLHAEDHALNAGTQKLIGSLVPVSGINGAHKNYLRLKHLIWCGLHAARADDRNQSFFRDLRMLFTAPEKALTSEP</sequence>
<proteinExistence type="predicted"/>
<evidence type="ECO:0000313" key="1">
    <source>
        <dbReference type="EMBL" id="MPN48694.1"/>
    </source>
</evidence>
<organism evidence="1">
    <name type="scientific">bioreactor metagenome</name>
    <dbReference type="NCBI Taxonomy" id="1076179"/>
    <lineage>
        <taxon>unclassified sequences</taxon>
        <taxon>metagenomes</taxon>
        <taxon>ecological metagenomes</taxon>
    </lineage>
</organism>
<dbReference type="AlphaFoldDB" id="A0A645IK53"/>
<comment type="caution">
    <text evidence="1">The sequence shown here is derived from an EMBL/GenBank/DDBJ whole genome shotgun (WGS) entry which is preliminary data.</text>
</comment>